<dbReference type="Proteomes" id="UP001276854">
    <property type="component" value="Unassembled WGS sequence"/>
</dbReference>
<evidence type="ECO:0000256" key="3">
    <source>
        <dbReference type="ARBA" id="ARBA00023172"/>
    </source>
</evidence>
<reference evidence="5 6" key="1">
    <citation type="submission" date="2023-10" db="EMBL/GenBank/DDBJ databases">
        <title>A novel Glycoside Hydrolase 43-Like Enzyme from Clostrdium boliviensis is an Endo-xylanase, and a Candidate for Xylooligosaccharides Production from Different Xylan Substrates.</title>
        <authorList>
            <person name="Alvarez M.T."/>
            <person name="Rocabado-Villegas L.R."/>
            <person name="Salas-Veizaga D.M."/>
            <person name="Linares-Pasten J.A."/>
            <person name="Gudmundsdottir E.E."/>
            <person name="Hreggvidsson G.O."/>
            <person name="Adlercreutz P."/>
            <person name="Nordberg Karlsson E."/>
        </authorList>
    </citation>
    <scope>NUCLEOTIDE SEQUENCE [LARGE SCALE GENOMIC DNA]</scope>
    <source>
        <strain evidence="5 6">E-1</strain>
    </source>
</reference>
<dbReference type="Pfam" id="PF00589">
    <property type="entry name" value="Phage_integrase"/>
    <property type="match status" value="1"/>
</dbReference>
<dbReference type="InterPro" id="IPR011010">
    <property type="entry name" value="DNA_brk_join_enz"/>
</dbReference>
<dbReference type="Gene3D" id="1.10.150.130">
    <property type="match status" value="1"/>
</dbReference>
<dbReference type="InterPro" id="IPR013762">
    <property type="entry name" value="Integrase-like_cat_sf"/>
</dbReference>
<feature type="non-terminal residue" evidence="5">
    <location>
        <position position="1"/>
    </location>
</feature>
<dbReference type="RefSeq" id="WP_318066334.1">
    <property type="nucleotide sequence ID" value="NZ_JAWONS010000296.1"/>
</dbReference>
<dbReference type="PROSITE" id="PS51898">
    <property type="entry name" value="TYR_RECOMBINASE"/>
    <property type="match status" value="1"/>
</dbReference>
<dbReference type="InterPro" id="IPR050090">
    <property type="entry name" value="Tyrosine_recombinase_XerCD"/>
</dbReference>
<dbReference type="InterPro" id="IPR010998">
    <property type="entry name" value="Integrase_recombinase_N"/>
</dbReference>
<dbReference type="Gene3D" id="1.10.443.10">
    <property type="entry name" value="Intergrase catalytic core"/>
    <property type="match status" value="1"/>
</dbReference>
<dbReference type="EMBL" id="JAWONS010000296">
    <property type="protein sequence ID" value="MDW2800146.1"/>
    <property type="molecule type" value="Genomic_DNA"/>
</dbReference>
<evidence type="ECO:0000313" key="5">
    <source>
        <dbReference type="EMBL" id="MDW2800146.1"/>
    </source>
</evidence>
<dbReference type="PANTHER" id="PTHR30349">
    <property type="entry name" value="PHAGE INTEGRASE-RELATED"/>
    <property type="match status" value="1"/>
</dbReference>
<evidence type="ECO:0000259" key="4">
    <source>
        <dbReference type="PROSITE" id="PS51898"/>
    </source>
</evidence>
<proteinExistence type="inferred from homology"/>
<dbReference type="PANTHER" id="PTHR30349:SF64">
    <property type="entry name" value="PROPHAGE INTEGRASE INTD-RELATED"/>
    <property type="match status" value="1"/>
</dbReference>
<comment type="similarity">
    <text evidence="1">Belongs to the 'phage' integrase family.</text>
</comment>
<evidence type="ECO:0000313" key="6">
    <source>
        <dbReference type="Proteomes" id="UP001276854"/>
    </source>
</evidence>
<comment type="caution">
    <text evidence="5">The sequence shown here is derived from an EMBL/GenBank/DDBJ whole genome shotgun (WGS) entry which is preliminary data.</text>
</comment>
<feature type="domain" description="Tyr recombinase" evidence="4">
    <location>
        <begin position="76"/>
        <end position="200"/>
    </location>
</feature>
<keyword evidence="2" id="KW-0238">DNA-binding</keyword>
<keyword evidence="6" id="KW-1185">Reference proteome</keyword>
<feature type="non-terminal residue" evidence="5">
    <location>
        <position position="200"/>
    </location>
</feature>
<sequence>TYLKAYLDYLKITLHKQPEDVSWQELRDFVVLIQNERSLSDRTINACVSQLRFFTLYVLHKPWNPYQLPLRKFDTYLPFVPTKDEVRLFISTMPDLKHKAMVALMYSAGLRIGEVCHLKYQDIDRKRMRIHISHGKNRSDRFAILSKEALSILTDYWFAFGKPMNWLFPQQRNADKPIDTFFLSRHIFKHETELGWEHRL</sequence>
<gene>
    <name evidence="5" type="ORF">RZO55_21475</name>
</gene>
<name>A0ABU4GRB4_9CLOT</name>
<keyword evidence="3" id="KW-0233">DNA recombination</keyword>
<dbReference type="InterPro" id="IPR002104">
    <property type="entry name" value="Integrase_catalytic"/>
</dbReference>
<dbReference type="SUPFAM" id="SSF56349">
    <property type="entry name" value="DNA breaking-rejoining enzymes"/>
    <property type="match status" value="1"/>
</dbReference>
<accession>A0ABU4GRB4</accession>
<evidence type="ECO:0000256" key="1">
    <source>
        <dbReference type="ARBA" id="ARBA00008857"/>
    </source>
</evidence>
<evidence type="ECO:0000256" key="2">
    <source>
        <dbReference type="ARBA" id="ARBA00023125"/>
    </source>
</evidence>
<organism evidence="5 6">
    <name type="scientific">Clostridium boliviensis</name>
    <dbReference type="NCBI Taxonomy" id="318465"/>
    <lineage>
        <taxon>Bacteria</taxon>
        <taxon>Bacillati</taxon>
        <taxon>Bacillota</taxon>
        <taxon>Clostridia</taxon>
        <taxon>Eubacteriales</taxon>
        <taxon>Clostridiaceae</taxon>
        <taxon>Clostridium</taxon>
    </lineage>
</organism>
<protein>
    <submittedName>
        <fullName evidence="5">Tyrosine-type recombinase/integrase</fullName>
    </submittedName>
</protein>